<dbReference type="EMBL" id="SMAD01000016">
    <property type="protein sequence ID" value="TCS84969.1"/>
    <property type="molecule type" value="Genomic_DNA"/>
</dbReference>
<evidence type="ECO:0000313" key="2">
    <source>
        <dbReference type="Proteomes" id="UP000295807"/>
    </source>
</evidence>
<comment type="caution">
    <text evidence="1">The sequence shown here is derived from an EMBL/GenBank/DDBJ whole genome shotgun (WGS) entry which is preliminary data.</text>
</comment>
<protein>
    <submittedName>
        <fullName evidence="1">Uncharacterized protein</fullName>
    </submittedName>
</protein>
<reference evidence="1 2" key="1">
    <citation type="submission" date="2019-03" db="EMBL/GenBank/DDBJ databases">
        <title>Genomic Encyclopedia of Type Strains, Phase IV (KMG-IV): sequencing the most valuable type-strain genomes for metagenomic binning, comparative biology and taxonomic classification.</title>
        <authorList>
            <person name="Goeker M."/>
        </authorList>
    </citation>
    <scope>NUCLEOTIDE SEQUENCE [LARGE SCALE GENOMIC DNA]</scope>
    <source>
        <strain evidence="1 2">DSM 21100</strain>
    </source>
</reference>
<dbReference type="AlphaFoldDB" id="A0A4R3KLJ6"/>
<keyword evidence="2" id="KW-1185">Reference proteome</keyword>
<accession>A0A4R3KLJ6</accession>
<organism evidence="1 2">
    <name type="scientific">Anseongella ginsenosidimutans</name>
    <dbReference type="NCBI Taxonomy" id="496056"/>
    <lineage>
        <taxon>Bacteria</taxon>
        <taxon>Pseudomonadati</taxon>
        <taxon>Bacteroidota</taxon>
        <taxon>Sphingobacteriia</taxon>
        <taxon>Sphingobacteriales</taxon>
        <taxon>Sphingobacteriaceae</taxon>
        <taxon>Anseongella</taxon>
    </lineage>
</organism>
<sequence>MESFIDANIQTKKTKSSLLYIKYIKLYKKLTQT</sequence>
<gene>
    <name evidence="1" type="ORF">EDD80_11661</name>
</gene>
<dbReference type="Proteomes" id="UP000295807">
    <property type="component" value="Unassembled WGS sequence"/>
</dbReference>
<evidence type="ECO:0000313" key="1">
    <source>
        <dbReference type="EMBL" id="TCS84969.1"/>
    </source>
</evidence>
<name>A0A4R3KLJ6_9SPHI</name>
<proteinExistence type="predicted"/>